<dbReference type="GO" id="GO:0005737">
    <property type="term" value="C:cytoplasm"/>
    <property type="evidence" value="ECO:0007669"/>
    <property type="project" value="TreeGrafter"/>
</dbReference>
<organism evidence="7 8">
    <name type="scientific">Bradyrhizobium erythrophlei</name>
    <dbReference type="NCBI Taxonomy" id="1437360"/>
    <lineage>
        <taxon>Bacteria</taxon>
        <taxon>Pseudomonadati</taxon>
        <taxon>Pseudomonadota</taxon>
        <taxon>Alphaproteobacteria</taxon>
        <taxon>Hyphomicrobiales</taxon>
        <taxon>Nitrobacteraceae</taxon>
        <taxon>Bradyrhizobium</taxon>
    </lineage>
</organism>
<keyword evidence="1 7" id="KW-0489">Methyltransferase</keyword>
<dbReference type="SUPFAM" id="SSF53335">
    <property type="entry name" value="S-adenosyl-L-methionine-dependent methyltransferases"/>
    <property type="match status" value="1"/>
</dbReference>
<dbReference type="Pfam" id="PF01555">
    <property type="entry name" value="N6_N4_Mtase"/>
    <property type="match status" value="1"/>
</dbReference>
<protein>
    <recommendedName>
        <fullName evidence="4">Methyltransferase</fullName>
        <ecNumber evidence="4">2.1.1.-</ecNumber>
    </recommendedName>
</protein>
<evidence type="ECO:0000256" key="2">
    <source>
        <dbReference type="ARBA" id="ARBA00022679"/>
    </source>
</evidence>
<evidence type="ECO:0000313" key="8">
    <source>
        <dbReference type="Proteomes" id="UP000189796"/>
    </source>
</evidence>
<evidence type="ECO:0000313" key="7">
    <source>
        <dbReference type="EMBL" id="SHH06957.1"/>
    </source>
</evidence>
<dbReference type="RefSeq" id="WP_079607332.1">
    <property type="nucleotide sequence ID" value="NZ_LT670817.1"/>
</dbReference>
<comment type="similarity">
    <text evidence="4">Belongs to the N(4)/N(6)-methyltransferase family.</text>
</comment>
<dbReference type="PANTHER" id="PTHR13370:SF3">
    <property type="entry name" value="TRNA (GUANINE(10)-N2)-METHYLTRANSFERASE HOMOLOG"/>
    <property type="match status" value="1"/>
</dbReference>
<evidence type="ECO:0000256" key="1">
    <source>
        <dbReference type="ARBA" id="ARBA00022603"/>
    </source>
</evidence>
<dbReference type="GO" id="GO:0009007">
    <property type="term" value="F:site-specific DNA-methyltransferase (adenine-specific) activity"/>
    <property type="evidence" value="ECO:0007669"/>
    <property type="project" value="UniProtKB-EC"/>
</dbReference>
<keyword evidence="2 7" id="KW-0808">Transferase</keyword>
<dbReference type="GO" id="GO:0003677">
    <property type="term" value="F:DNA binding"/>
    <property type="evidence" value="ECO:0007669"/>
    <property type="project" value="InterPro"/>
</dbReference>
<evidence type="ECO:0000256" key="3">
    <source>
        <dbReference type="ARBA" id="ARBA00047942"/>
    </source>
</evidence>
<dbReference type="EMBL" id="LT670817">
    <property type="protein sequence ID" value="SHH06957.1"/>
    <property type="molecule type" value="Genomic_DNA"/>
</dbReference>
<proteinExistence type="inferred from homology"/>
<dbReference type="CDD" id="cd02440">
    <property type="entry name" value="AdoMet_MTases"/>
    <property type="match status" value="1"/>
</dbReference>
<dbReference type="OrthoDB" id="9773571at2"/>
<accession>A0A1M5PY77</accession>
<dbReference type="PANTHER" id="PTHR13370">
    <property type="entry name" value="RNA METHYLASE-RELATED"/>
    <property type="match status" value="1"/>
</dbReference>
<dbReference type="PRINTS" id="PR00508">
    <property type="entry name" value="S21N4MTFRASE"/>
</dbReference>
<sequence length="306" mass="34078">MPNHIQKLANGKIQSRGAQSRLPVELVHGDAFEFLSELKADSVDLIIASPPYFMGKEYEKSSSIEEFKSEHIRLLPLLVRALKSGGSICWQVGNHVKAGTVIPLDAVVYGIFADDKELKLRNRIVWTFGHGVHASKRFSGRHESILWFTKGADYFFNLDAVRVPQKYPGKRHYKGPKKGEWSGNPAGKNPSDVWDIPNVKSSHIEKTAHPCQFPVGLVQRCIRAMTPPNGVVVDPFMGSGSTALASAIEGRKFIGCDKEKKYVKIAQKRIGEFRQGKVIHRPLDKPIVDLPQSHSVATRPPHFSTI</sequence>
<dbReference type="Gene3D" id="3.40.50.150">
    <property type="entry name" value="Vaccinia Virus protein VP39"/>
    <property type="match status" value="1"/>
</dbReference>
<reference evidence="7 8" key="1">
    <citation type="submission" date="2016-11" db="EMBL/GenBank/DDBJ databases">
        <authorList>
            <person name="Jaros S."/>
            <person name="Januszkiewicz K."/>
            <person name="Wedrychowicz H."/>
        </authorList>
    </citation>
    <scope>NUCLEOTIDE SEQUENCE [LARGE SCALE GENOMIC DNA]</scope>
    <source>
        <strain evidence="7 8">GAS138</strain>
    </source>
</reference>
<feature type="domain" description="DNA methylase N-4/N-6" evidence="6">
    <location>
        <begin position="43"/>
        <end position="268"/>
    </location>
</feature>
<evidence type="ECO:0000256" key="5">
    <source>
        <dbReference type="SAM" id="MobiDB-lite"/>
    </source>
</evidence>
<evidence type="ECO:0000259" key="6">
    <source>
        <dbReference type="Pfam" id="PF01555"/>
    </source>
</evidence>
<dbReference type="AlphaFoldDB" id="A0A1M5PY77"/>
<dbReference type="GO" id="GO:0008170">
    <property type="term" value="F:N-methyltransferase activity"/>
    <property type="evidence" value="ECO:0007669"/>
    <property type="project" value="InterPro"/>
</dbReference>
<comment type="catalytic activity">
    <reaction evidence="3">
        <text>a 2'-deoxyadenosine in DNA + S-adenosyl-L-methionine = an N(6)-methyl-2'-deoxyadenosine in DNA + S-adenosyl-L-homocysteine + H(+)</text>
        <dbReference type="Rhea" id="RHEA:15197"/>
        <dbReference type="Rhea" id="RHEA-COMP:12418"/>
        <dbReference type="Rhea" id="RHEA-COMP:12419"/>
        <dbReference type="ChEBI" id="CHEBI:15378"/>
        <dbReference type="ChEBI" id="CHEBI:57856"/>
        <dbReference type="ChEBI" id="CHEBI:59789"/>
        <dbReference type="ChEBI" id="CHEBI:90615"/>
        <dbReference type="ChEBI" id="CHEBI:90616"/>
        <dbReference type="EC" id="2.1.1.72"/>
    </reaction>
</comment>
<dbReference type="InterPro" id="IPR001091">
    <property type="entry name" value="RM_Methyltransferase"/>
</dbReference>
<dbReference type="GO" id="GO:0032259">
    <property type="term" value="P:methylation"/>
    <property type="evidence" value="ECO:0007669"/>
    <property type="project" value="UniProtKB-KW"/>
</dbReference>
<dbReference type="REBASE" id="167251">
    <property type="entry name" value="M.Ber138ORF3573P"/>
</dbReference>
<dbReference type="Proteomes" id="UP000189796">
    <property type="component" value="Chromosome I"/>
</dbReference>
<dbReference type="EC" id="2.1.1.-" evidence="4"/>
<name>A0A1M5PY77_9BRAD</name>
<gene>
    <name evidence="7" type="ORF">SAMN05443248_3573</name>
</gene>
<dbReference type="InterPro" id="IPR002941">
    <property type="entry name" value="DNA_methylase_N4/N6"/>
</dbReference>
<dbReference type="InterPro" id="IPR029063">
    <property type="entry name" value="SAM-dependent_MTases_sf"/>
</dbReference>
<feature type="region of interest" description="Disordered" evidence="5">
    <location>
        <begin position="169"/>
        <end position="192"/>
    </location>
</feature>
<evidence type="ECO:0000256" key="4">
    <source>
        <dbReference type="RuleBase" id="RU362026"/>
    </source>
</evidence>